<dbReference type="PIRSF" id="PIRSF004681">
    <property type="entry name" value="UCP004681"/>
    <property type="match status" value="1"/>
</dbReference>
<dbReference type="InterPro" id="IPR001602">
    <property type="entry name" value="UPF0047_YjbQ-like"/>
</dbReference>
<dbReference type="PANTHER" id="PTHR30615">
    <property type="entry name" value="UNCHARACTERIZED PROTEIN YJBQ-RELATED"/>
    <property type="match status" value="1"/>
</dbReference>
<dbReference type="NCBIfam" id="TIGR00149">
    <property type="entry name" value="TIGR00149_YjbQ"/>
    <property type="match status" value="1"/>
</dbReference>
<dbReference type="EMBL" id="JACOPF010000004">
    <property type="protein sequence ID" value="MBC5690342.1"/>
    <property type="molecule type" value="Genomic_DNA"/>
</dbReference>
<proteinExistence type="predicted"/>
<dbReference type="InterPro" id="IPR035917">
    <property type="entry name" value="YjbQ-like_sf"/>
</dbReference>
<keyword evidence="2" id="KW-1185">Reference proteome</keyword>
<evidence type="ECO:0000313" key="1">
    <source>
        <dbReference type="EMBL" id="MBC5690342.1"/>
    </source>
</evidence>
<sequence>MVSYRKYLEFKFDEKETMKNITNHVEMILEESGIKEGIIIISPQHTTSSIFINDDEEGLIQDTLEFLEALVPAYKVPYYRHNKSEKDAPAHLKRNIMGRSEVVSVTEGHLDLGNWEEIFYADFNGRRKKKICVKVMGE</sequence>
<organism evidence="1 2">
    <name type="scientific">Mediterraneibacter hominis</name>
    <dbReference type="NCBI Taxonomy" id="2763054"/>
    <lineage>
        <taxon>Bacteria</taxon>
        <taxon>Bacillati</taxon>
        <taxon>Bacillota</taxon>
        <taxon>Clostridia</taxon>
        <taxon>Lachnospirales</taxon>
        <taxon>Lachnospiraceae</taxon>
        <taxon>Mediterraneibacter</taxon>
    </lineage>
</organism>
<dbReference type="SUPFAM" id="SSF111038">
    <property type="entry name" value="YjbQ-like"/>
    <property type="match status" value="1"/>
</dbReference>
<reference evidence="1" key="1">
    <citation type="submission" date="2020-08" db="EMBL/GenBank/DDBJ databases">
        <title>Genome public.</title>
        <authorList>
            <person name="Liu C."/>
            <person name="Sun Q."/>
        </authorList>
    </citation>
    <scope>NUCLEOTIDE SEQUENCE</scope>
    <source>
        <strain evidence="1">NSJ-55</strain>
    </source>
</reference>
<dbReference type="Pfam" id="PF01894">
    <property type="entry name" value="YjbQ"/>
    <property type="match status" value="1"/>
</dbReference>
<comment type="caution">
    <text evidence="1">The sequence shown here is derived from an EMBL/GenBank/DDBJ whole genome shotgun (WGS) entry which is preliminary data.</text>
</comment>
<dbReference type="RefSeq" id="WP_186876995.1">
    <property type="nucleotide sequence ID" value="NZ_JACOPF010000004.1"/>
</dbReference>
<name>A0A923LLR1_9FIRM</name>
<gene>
    <name evidence="1" type="ORF">H8S37_15605</name>
</gene>
<evidence type="ECO:0000313" key="2">
    <source>
        <dbReference type="Proteomes" id="UP000652477"/>
    </source>
</evidence>
<dbReference type="Gene3D" id="2.60.120.460">
    <property type="entry name" value="YjbQ-like"/>
    <property type="match status" value="1"/>
</dbReference>
<dbReference type="Proteomes" id="UP000652477">
    <property type="component" value="Unassembled WGS sequence"/>
</dbReference>
<dbReference type="PANTHER" id="PTHR30615:SF2">
    <property type="entry name" value="YJBQ FAMILY PROTEIN"/>
    <property type="match status" value="1"/>
</dbReference>
<accession>A0A923LLR1</accession>
<protein>
    <submittedName>
        <fullName evidence="1">YjbQ family protein</fullName>
    </submittedName>
</protein>
<dbReference type="AlphaFoldDB" id="A0A923LLR1"/>